<name>A0A420IEB3_9PEZI</name>
<dbReference type="Proteomes" id="UP000285326">
    <property type="component" value="Unassembled WGS sequence"/>
</dbReference>
<dbReference type="GO" id="GO:0000329">
    <property type="term" value="C:fungal-type vacuole membrane"/>
    <property type="evidence" value="ECO:0007669"/>
    <property type="project" value="TreeGrafter"/>
</dbReference>
<dbReference type="Gene3D" id="1.20.1250.20">
    <property type="entry name" value="MFS general substrate transporter like domains"/>
    <property type="match status" value="1"/>
</dbReference>
<feature type="transmembrane region" description="Helical" evidence="2">
    <location>
        <begin position="435"/>
        <end position="457"/>
    </location>
</feature>
<dbReference type="SUPFAM" id="SSF103473">
    <property type="entry name" value="MFS general substrate transporter"/>
    <property type="match status" value="1"/>
</dbReference>
<feature type="transmembrane region" description="Helical" evidence="2">
    <location>
        <begin position="312"/>
        <end position="334"/>
    </location>
</feature>
<feature type="transmembrane region" description="Helical" evidence="2">
    <location>
        <begin position="168"/>
        <end position="188"/>
    </location>
</feature>
<dbReference type="EMBL" id="MCBS01024659">
    <property type="protein sequence ID" value="RKF72876.1"/>
    <property type="molecule type" value="Genomic_DNA"/>
</dbReference>
<feature type="transmembrane region" description="Helical" evidence="2">
    <location>
        <begin position="28"/>
        <end position="48"/>
    </location>
</feature>
<feature type="transmembrane region" description="Helical" evidence="2">
    <location>
        <begin position="380"/>
        <end position="397"/>
    </location>
</feature>
<dbReference type="PANTHER" id="PTHR20772:SF4">
    <property type="entry name" value="HYPOTHETICAL AMINO ACID TRANSPORTER (EUROFUNG)"/>
    <property type="match status" value="1"/>
</dbReference>
<evidence type="ECO:0000313" key="4">
    <source>
        <dbReference type="Proteomes" id="UP000285326"/>
    </source>
</evidence>
<dbReference type="InterPro" id="IPR011701">
    <property type="entry name" value="MFS"/>
</dbReference>
<feature type="transmembrane region" description="Helical" evidence="2">
    <location>
        <begin position="136"/>
        <end position="156"/>
    </location>
</feature>
<sequence length="535" mass="59079">MDIPASSVGFNTAHCNDNSSKSRRIIQIFIALLSCFMTSGIVFGYAALKPVLINEHAYREYCTQEELDENVPVCVGQEIRLNLIFTVAVVATNACALPVGTILDRYGPQICGLISSFLLIIGSLLLAFSAEIPFDGYLGGYLFLALGGAFIYLPSLHLSNSFPNHSGAIMALISGAFDSSSAIFLMYHDLYSKSGGTLGPKKFFLAFLIVPLFVFLSQLLYMPKFSYKSDDGKEKLDLAEETPLPDFNAHESAASSGEAFERTPLIASDAVAHSNSEYAREQSMRNESRNSISGIWGVMHGKTTMSQILSPWFILMTIFTISQMTRINYFVATIRPQYEYILGSYEDAIAVNNLFDRALPLGGLIAIPFIGLILDNMSSVSVIASLLTTTTIIGILGCLSHKWAAYTNVCLFVLYRPFYYTMISDLTGKVFGFQNFGVVYGLMFFISGLFNFIASFLDELRYKSFHKNPIPINIFLIAISMSIGIVFLIFVKTKADGLRRKELQYAAENAPEIPIPSIIVERDSHLPTISTPKNT</sequence>
<dbReference type="PANTHER" id="PTHR20772">
    <property type="entry name" value="PROTEIN FMP42"/>
    <property type="match status" value="1"/>
</dbReference>
<feature type="transmembrane region" description="Helical" evidence="2">
    <location>
        <begin position="469"/>
        <end position="491"/>
    </location>
</feature>
<organism evidence="3 4">
    <name type="scientific">Golovinomyces cichoracearum</name>
    <dbReference type="NCBI Taxonomy" id="62708"/>
    <lineage>
        <taxon>Eukaryota</taxon>
        <taxon>Fungi</taxon>
        <taxon>Dikarya</taxon>
        <taxon>Ascomycota</taxon>
        <taxon>Pezizomycotina</taxon>
        <taxon>Leotiomycetes</taxon>
        <taxon>Erysiphales</taxon>
        <taxon>Erysiphaceae</taxon>
        <taxon>Golovinomyces</taxon>
    </lineage>
</organism>
<reference evidence="3 4" key="1">
    <citation type="journal article" date="2018" name="BMC Genomics">
        <title>Comparative genome analyses reveal sequence features reflecting distinct modes of host-adaptation between dicot and monocot powdery mildew.</title>
        <authorList>
            <person name="Wu Y."/>
            <person name="Ma X."/>
            <person name="Pan Z."/>
            <person name="Kale S.D."/>
            <person name="Song Y."/>
            <person name="King H."/>
            <person name="Zhang Q."/>
            <person name="Presley C."/>
            <person name="Deng X."/>
            <person name="Wei C.I."/>
            <person name="Xiao S."/>
        </authorList>
    </citation>
    <scope>NUCLEOTIDE SEQUENCE [LARGE SCALE GENOMIC DNA]</scope>
    <source>
        <strain evidence="3">UMSG1</strain>
    </source>
</reference>
<dbReference type="InterPro" id="IPR036259">
    <property type="entry name" value="MFS_trans_sf"/>
</dbReference>
<evidence type="ECO:0000256" key="1">
    <source>
        <dbReference type="ARBA" id="ARBA00004141"/>
    </source>
</evidence>
<dbReference type="InterPro" id="IPR052599">
    <property type="entry name" value="SLC43A_AATransporter"/>
</dbReference>
<dbReference type="GO" id="GO:0022857">
    <property type="term" value="F:transmembrane transporter activity"/>
    <property type="evidence" value="ECO:0007669"/>
    <property type="project" value="InterPro"/>
</dbReference>
<accession>A0A420IEB3</accession>
<keyword evidence="2" id="KW-1133">Transmembrane helix</keyword>
<comment type="caution">
    <text evidence="3">The sequence shown here is derived from an EMBL/GenBank/DDBJ whole genome shotgun (WGS) entry which is preliminary data.</text>
</comment>
<dbReference type="AlphaFoldDB" id="A0A420IEB3"/>
<keyword evidence="2" id="KW-0472">Membrane</keyword>
<dbReference type="Pfam" id="PF07690">
    <property type="entry name" value="MFS_1"/>
    <property type="match status" value="1"/>
</dbReference>
<feature type="transmembrane region" description="Helical" evidence="2">
    <location>
        <begin position="354"/>
        <end position="373"/>
    </location>
</feature>
<feature type="transmembrane region" description="Helical" evidence="2">
    <location>
        <begin position="403"/>
        <end position="423"/>
    </location>
</feature>
<protein>
    <submittedName>
        <fullName evidence="3">Protein FMP42</fullName>
    </submittedName>
</protein>
<evidence type="ECO:0000313" key="3">
    <source>
        <dbReference type="EMBL" id="RKF72876.1"/>
    </source>
</evidence>
<evidence type="ECO:0000256" key="2">
    <source>
        <dbReference type="SAM" id="Phobius"/>
    </source>
</evidence>
<feature type="transmembrane region" description="Helical" evidence="2">
    <location>
        <begin position="203"/>
        <end position="221"/>
    </location>
</feature>
<keyword evidence="2" id="KW-0812">Transmembrane</keyword>
<comment type="subcellular location">
    <subcellularLocation>
        <location evidence="1">Membrane</location>
        <topology evidence="1">Multi-pass membrane protein</topology>
    </subcellularLocation>
</comment>
<feature type="transmembrane region" description="Helical" evidence="2">
    <location>
        <begin position="83"/>
        <end position="103"/>
    </location>
</feature>
<feature type="transmembrane region" description="Helical" evidence="2">
    <location>
        <begin position="110"/>
        <end position="130"/>
    </location>
</feature>
<proteinExistence type="predicted"/>
<gene>
    <name evidence="3" type="ORF">GcM1_246085</name>
</gene>